<dbReference type="PROSITE" id="PS50011">
    <property type="entry name" value="PROTEIN_KINASE_DOM"/>
    <property type="match status" value="1"/>
</dbReference>
<dbReference type="OrthoDB" id="5809314at2759"/>
<dbReference type="PIRSF" id="PIRSF000654">
    <property type="entry name" value="Integrin-linked_kinase"/>
    <property type="match status" value="1"/>
</dbReference>
<dbReference type="PROSITE" id="PS00108">
    <property type="entry name" value="PROTEIN_KINASE_ST"/>
    <property type="match status" value="1"/>
</dbReference>
<dbReference type="SMART" id="SM00220">
    <property type="entry name" value="S_TKc"/>
    <property type="match status" value="1"/>
</dbReference>
<dbReference type="PANTHER" id="PTHR27001">
    <property type="entry name" value="OS01G0253100 PROTEIN"/>
    <property type="match status" value="1"/>
</dbReference>
<dbReference type="SUPFAM" id="SSF56112">
    <property type="entry name" value="Protein kinase-like (PK-like)"/>
    <property type="match status" value="1"/>
</dbReference>
<dbReference type="InterPro" id="IPR008271">
    <property type="entry name" value="Ser/Thr_kinase_AS"/>
</dbReference>
<dbReference type="PANTHER" id="PTHR27001:SF931">
    <property type="entry name" value="OS11G0664100 PROTEIN"/>
    <property type="match status" value="1"/>
</dbReference>
<keyword evidence="1" id="KW-0547">Nucleotide-binding</keyword>
<dbReference type="Gene3D" id="1.10.510.10">
    <property type="entry name" value="Transferase(Phosphotransferase) domain 1"/>
    <property type="match status" value="1"/>
</dbReference>
<reference evidence="5" key="2">
    <citation type="submission" date="2015-01" db="EMBL/GenBank/DDBJ databases">
        <title>Evolutionary Origins and Diversification of the Mycorrhizal Mutualists.</title>
        <authorList>
            <consortium name="DOE Joint Genome Institute"/>
            <consortium name="Mycorrhizal Genomics Consortium"/>
            <person name="Kohler A."/>
            <person name="Kuo A."/>
            <person name="Nagy L.G."/>
            <person name="Floudas D."/>
            <person name="Copeland A."/>
            <person name="Barry K.W."/>
            <person name="Cichocki N."/>
            <person name="Veneault-Fourrey C."/>
            <person name="LaButti K."/>
            <person name="Lindquist E.A."/>
            <person name="Lipzen A."/>
            <person name="Lundell T."/>
            <person name="Morin E."/>
            <person name="Murat C."/>
            <person name="Riley R."/>
            <person name="Ohm R."/>
            <person name="Sun H."/>
            <person name="Tunlid A."/>
            <person name="Henrissat B."/>
            <person name="Grigoriev I.V."/>
            <person name="Hibbett D.S."/>
            <person name="Martin F."/>
        </authorList>
    </citation>
    <scope>NUCLEOTIDE SEQUENCE [LARGE SCALE GENOMIC DNA]</scope>
    <source>
        <strain evidence="5">MUT 4182</strain>
    </source>
</reference>
<dbReference type="AlphaFoldDB" id="A0A0C3Q2X7"/>
<evidence type="ECO:0000256" key="1">
    <source>
        <dbReference type="ARBA" id="ARBA00022741"/>
    </source>
</evidence>
<accession>A0A0C3Q2X7</accession>
<keyword evidence="5" id="KW-1185">Reference proteome</keyword>
<organism evidence="4 5">
    <name type="scientific">Tulasnella calospora MUT 4182</name>
    <dbReference type="NCBI Taxonomy" id="1051891"/>
    <lineage>
        <taxon>Eukaryota</taxon>
        <taxon>Fungi</taxon>
        <taxon>Dikarya</taxon>
        <taxon>Basidiomycota</taxon>
        <taxon>Agaricomycotina</taxon>
        <taxon>Agaricomycetes</taxon>
        <taxon>Cantharellales</taxon>
        <taxon>Tulasnellaceae</taxon>
        <taxon>Tulasnella</taxon>
    </lineage>
</organism>
<dbReference type="GO" id="GO:0005524">
    <property type="term" value="F:ATP binding"/>
    <property type="evidence" value="ECO:0007669"/>
    <property type="project" value="UniProtKB-KW"/>
</dbReference>
<proteinExistence type="predicted"/>
<protein>
    <recommendedName>
        <fullName evidence="3">Protein kinase domain-containing protein</fullName>
    </recommendedName>
</protein>
<dbReference type="HOGENOM" id="CLU_000288_7_18_1"/>
<evidence type="ECO:0000259" key="3">
    <source>
        <dbReference type="PROSITE" id="PS50011"/>
    </source>
</evidence>
<sequence length="249" mass="28276">MKWIVDGESRVPPGDGTPRSLIGRALAEFRIWRQLNHPHIAPLYGVVLWPNIGFLSPYYTNGRILSYIVAQKPSWKVRVRLMEEIASALVYLHNKDIVYGDLKEDNVLIDHNQRAMLIDFGLSMSKSDAEKTPSFTGHIRYLGPEVAEIKKKSTKTDVYAYGLLILEIAIGRMARDEHGADHIAAANAYYFPTLKEDHYPEFRKSKSNILWTIIGKCTARTPDKRSSMRDVANLLPRISASDWIPSKLP</sequence>
<dbReference type="GO" id="GO:0005886">
    <property type="term" value="C:plasma membrane"/>
    <property type="evidence" value="ECO:0007669"/>
    <property type="project" value="TreeGrafter"/>
</dbReference>
<evidence type="ECO:0000313" key="4">
    <source>
        <dbReference type="EMBL" id="KIO22940.1"/>
    </source>
</evidence>
<evidence type="ECO:0000313" key="5">
    <source>
        <dbReference type="Proteomes" id="UP000054248"/>
    </source>
</evidence>
<dbReference type="EMBL" id="KN823097">
    <property type="protein sequence ID" value="KIO22940.1"/>
    <property type="molecule type" value="Genomic_DNA"/>
</dbReference>
<reference evidence="4 5" key="1">
    <citation type="submission" date="2014-04" db="EMBL/GenBank/DDBJ databases">
        <authorList>
            <consortium name="DOE Joint Genome Institute"/>
            <person name="Kuo A."/>
            <person name="Girlanda M."/>
            <person name="Perotto S."/>
            <person name="Kohler A."/>
            <person name="Nagy L.G."/>
            <person name="Floudas D."/>
            <person name="Copeland A."/>
            <person name="Barry K.W."/>
            <person name="Cichocki N."/>
            <person name="Veneault-Fourrey C."/>
            <person name="LaButti K."/>
            <person name="Lindquist E.A."/>
            <person name="Lipzen A."/>
            <person name="Lundell T."/>
            <person name="Morin E."/>
            <person name="Murat C."/>
            <person name="Sun H."/>
            <person name="Tunlid A."/>
            <person name="Henrissat B."/>
            <person name="Grigoriev I.V."/>
            <person name="Hibbett D.S."/>
            <person name="Martin F."/>
            <person name="Nordberg H.P."/>
            <person name="Cantor M.N."/>
            <person name="Hua S.X."/>
        </authorList>
    </citation>
    <scope>NUCLEOTIDE SEQUENCE [LARGE SCALE GENOMIC DNA]</scope>
    <source>
        <strain evidence="4 5">MUT 4182</strain>
    </source>
</reference>
<dbReference type="Pfam" id="PF00069">
    <property type="entry name" value="Pkinase"/>
    <property type="match status" value="1"/>
</dbReference>
<gene>
    <name evidence="4" type="ORF">M407DRAFT_27585</name>
</gene>
<dbReference type="Proteomes" id="UP000054248">
    <property type="component" value="Unassembled WGS sequence"/>
</dbReference>
<dbReference type="GO" id="GO:0004672">
    <property type="term" value="F:protein kinase activity"/>
    <property type="evidence" value="ECO:0007669"/>
    <property type="project" value="InterPro"/>
</dbReference>
<dbReference type="InterPro" id="IPR011009">
    <property type="entry name" value="Kinase-like_dom_sf"/>
</dbReference>
<evidence type="ECO:0000256" key="2">
    <source>
        <dbReference type="ARBA" id="ARBA00022840"/>
    </source>
</evidence>
<dbReference type="InterPro" id="IPR000719">
    <property type="entry name" value="Prot_kinase_dom"/>
</dbReference>
<feature type="domain" description="Protein kinase" evidence="3">
    <location>
        <begin position="1"/>
        <end position="238"/>
    </location>
</feature>
<name>A0A0C3Q2X7_9AGAM</name>
<keyword evidence="2" id="KW-0067">ATP-binding</keyword>